<dbReference type="Pfam" id="PF09278">
    <property type="entry name" value="MerR-DNA-bind"/>
    <property type="match status" value="1"/>
</dbReference>
<keyword evidence="6" id="KW-0238">DNA-binding</keyword>
<feature type="domain" description="HTH merR-type" evidence="8">
    <location>
        <begin position="5"/>
        <end position="73"/>
    </location>
</feature>
<dbReference type="EMBL" id="CYSD01000012">
    <property type="protein sequence ID" value="CUH76028.1"/>
    <property type="molecule type" value="Genomic_DNA"/>
</dbReference>
<dbReference type="GO" id="GO:0046872">
    <property type="term" value="F:metal ion binding"/>
    <property type="evidence" value="ECO:0007669"/>
    <property type="project" value="UniProtKB-KW"/>
</dbReference>
<accession>A0A0P1G2H4</accession>
<organism evidence="9 10">
    <name type="scientific">Tritonibacter multivorans</name>
    <dbReference type="NCBI Taxonomy" id="928856"/>
    <lineage>
        <taxon>Bacteria</taxon>
        <taxon>Pseudomonadati</taxon>
        <taxon>Pseudomonadota</taxon>
        <taxon>Alphaproteobacteria</taxon>
        <taxon>Rhodobacterales</taxon>
        <taxon>Paracoccaceae</taxon>
        <taxon>Tritonibacter</taxon>
    </lineage>
</organism>
<keyword evidence="2" id="KW-0479">Metal-binding</keyword>
<evidence type="ECO:0000256" key="6">
    <source>
        <dbReference type="ARBA" id="ARBA00023125"/>
    </source>
</evidence>
<dbReference type="InterPro" id="IPR015358">
    <property type="entry name" value="Tscrpt_reg_MerR_DNA-bd"/>
</dbReference>
<evidence type="ECO:0000256" key="4">
    <source>
        <dbReference type="ARBA" id="ARBA00023014"/>
    </source>
</evidence>
<dbReference type="STRING" id="928856.SAMN04488049_103105"/>
<keyword evidence="5" id="KW-0805">Transcription regulation</keyword>
<evidence type="ECO:0000256" key="2">
    <source>
        <dbReference type="ARBA" id="ARBA00022723"/>
    </source>
</evidence>
<dbReference type="PRINTS" id="PR00040">
    <property type="entry name" value="HTHMERR"/>
</dbReference>
<dbReference type="SUPFAM" id="SSF46955">
    <property type="entry name" value="Putative DNA-binding domain"/>
    <property type="match status" value="1"/>
</dbReference>
<gene>
    <name evidence="9" type="primary">soxR</name>
    <name evidence="9" type="ORF">TRM7557_00677</name>
</gene>
<keyword evidence="7" id="KW-0804">Transcription</keyword>
<dbReference type="PROSITE" id="PS00552">
    <property type="entry name" value="HTH_MERR_1"/>
    <property type="match status" value="1"/>
</dbReference>
<sequence length="163" mass="17897">MPQPGLSIGYLAERTGLAVSAIRYYETQGLLTPWRNAGGQRRFERADIRRLSFILIAQKFGFTLPEIRDQLATLPGKRTPTKADWQKLSTAFRGHLDARIAQLETLRDRLDGCIGCGCLSLDSCKLYNPQDAAAALGQGPRYVMGDDAADLGIDPGELRADSD</sequence>
<name>A0A0P1G2H4_9RHOB</name>
<evidence type="ECO:0000313" key="9">
    <source>
        <dbReference type="EMBL" id="CUH76028.1"/>
    </source>
</evidence>
<dbReference type="Gene3D" id="1.10.1660.10">
    <property type="match status" value="1"/>
</dbReference>
<dbReference type="PANTHER" id="PTHR30204">
    <property type="entry name" value="REDOX-CYCLING DRUG-SENSING TRANSCRIPTIONAL ACTIVATOR SOXR"/>
    <property type="match status" value="1"/>
</dbReference>
<dbReference type="NCBIfam" id="TIGR01950">
    <property type="entry name" value="SoxR"/>
    <property type="match status" value="1"/>
</dbReference>
<evidence type="ECO:0000313" key="10">
    <source>
        <dbReference type="Proteomes" id="UP000052022"/>
    </source>
</evidence>
<evidence type="ECO:0000256" key="3">
    <source>
        <dbReference type="ARBA" id="ARBA00023004"/>
    </source>
</evidence>
<dbReference type="InterPro" id="IPR047057">
    <property type="entry name" value="MerR_fam"/>
</dbReference>
<keyword evidence="1" id="KW-0001">2Fe-2S</keyword>
<evidence type="ECO:0000256" key="1">
    <source>
        <dbReference type="ARBA" id="ARBA00022714"/>
    </source>
</evidence>
<proteinExistence type="predicted"/>
<dbReference type="SMART" id="SM00422">
    <property type="entry name" value="HTH_MERR"/>
    <property type="match status" value="1"/>
</dbReference>
<dbReference type="CDD" id="cd01110">
    <property type="entry name" value="HTH_SoxR"/>
    <property type="match status" value="1"/>
</dbReference>
<protein>
    <submittedName>
        <fullName evidence="9">Redox-sensitive transcriptional activator SoxR</fullName>
    </submittedName>
</protein>
<dbReference type="InterPro" id="IPR010211">
    <property type="entry name" value="Redox-sen_tscrpt-act_SoxR"/>
</dbReference>
<dbReference type="AlphaFoldDB" id="A0A0P1G2H4"/>
<evidence type="ECO:0000256" key="5">
    <source>
        <dbReference type="ARBA" id="ARBA00023015"/>
    </source>
</evidence>
<dbReference type="RefSeq" id="WP_058288790.1">
    <property type="nucleotide sequence ID" value="NZ_CYSD01000012.1"/>
</dbReference>
<keyword evidence="4" id="KW-0411">Iron-sulfur</keyword>
<dbReference type="InterPro" id="IPR009061">
    <property type="entry name" value="DNA-bd_dom_put_sf"/>
</dbReference>
<dbReference type="GO" id="GO:0051537">
    <property type="term" value="F:2 iron, 2 sulfur cluster binding"/>
    <property type="evidence" value="ECO:0007669"/>
    <property type="project" value="UniProtKB-KW"/>
</dbReference>
<evidence type="ECO:0000259" key="8">
    <source>
        <dbReference type="PROSITE" id="PS50937"/>
    </source>
</evidence>
<keyword evidence="3" id="KW-0408">Iron</keyword>
<dbReference type="PROSITE" id="PS50937">
    <property type="entry name" value="HTH_MERR_2"/>
    <property type="match status" value="1"/>
</dbReference>
<dbReference type="PANTHER" id="PTHR30204:SF0">
    <property type="entry name" value="REDOX-SENSITIVE TRANSCRIPTIONAL ACTIVATOR SOXR"/>
    <property type="match status" value="1"/>
</dbReference>
<dbReference type="Proteomes" id="UP000052022">
    <property type="component" value="Unassembled WGS sequence"/>
</dbReference>
<keyword evidence="10" id="KW-1185">Reference proteome</keyword>
<dbReference type="InterPro" id="IPR000551">
    <property type="entry name" value="MerR-type_HTH_dom"/>
</dbReference>
<dbReference type="GO" id="GO:0003677">
    <property type="term" value="F:DNA binding"/>
    <property type="evidence" value="ECO:0007669"/>
    <property type="project" value="UniProtKB-KW"/>
</dbReference>
<dbReference type="OrthoDB" id="9802944at2"/>
<dbReference type="Pfam" id="PF00376">
    <property type="entry name" value="MerR"/>
    <property type="match status" value="1"/>
</dbReference>
<reference evidence="9 10" key="1">
    <citation type="submission" date="2015-09" db="EMBL/GenBank/DDBJ databases">
        <authorList>
            <consortium name="Swine Surveillance"/>
        </authorList>
    </citation>
    <scope>NUCLEOTIDE SEQUENCE [LARGE SCALE GENOMIC DNA]</scope>
    <source>
        <strain evidence="9 10">CECT 7557</strain>
    </source>
</reference>
<evidence type="ECO:0000256" key="7">
    <source>
        <dbReference type="ARBA" id="ARBA00023163"/>
    </source>
</evidence>
<dbReference type="GO" id="GO:0006979">
    <property type="term" value="P:response to oxidative stress"/>
    <property type="evidence" value="ECO:0007669"/>
    <property type="project" value="InterPro"/>
</dbReference>
<dbReference type="GO" id="GO:0003700">
    <property type="term" value="F:DNA-binding transcription factor activity"/>
    <property type="evidence" value="ECO:0007669"/>
    <property type="project" value="InterPro"/>
</dbReference>